<accession>A0A8X6T714</accession>
<evidence type="ECO:0000313" key="2">
    <source>
        <dbReference type="Proteomes" id="UP000887013"/>
    </source>
</evidence>
<protein>
    <submittedName>
        <fullName evidence="1">Uncharacterized protein</fullName>
    </submittedName>
</protein>
<dbReference type="AlphaFoldDB" id="A0A8X6T714"/>
<dbReference type="EMBL" id="BMAW01098247">
    <property type="protein sequence ID" value="GFS83827.1"/>
    <property type="molecule type" value="Genomic_DNA"/>
</dbReference>
<comment type="caution">
    <text evidence="1">The sequence shown here is derived from an EMBL/GenBank/DDBJ whole genome shotgun (WGS) entry which is preliminary data.</text>
</comment>
<dbReference type="OrthoDB" id="8064941at2759"/>
<proteinExistence type="predicted"/>
<evidence type="ECO:0000313" key="1">
    <source>
        <dbReference type="EMBL" id="GFS83827.1"/>
    </source>
</evidence>
<sequence>MSYRMYEDEGFLVRVCSSDESTLLHVSGKLNCHKVRIWGLETPRETLEIERDRPKKPHVVHTHLGRKNCVIMSRYRAPVTFTASPASLSKKYSPKMSSTRNPHQTVTF</sequence>
<reference evidence="1" key="1">
    <citation type="submission" date="2020-08" db="EMBL/GenBank/DDBJ databases">
        <title>Multicomponent nature underlies the extraordinary mechanical properties of spider dragline silk.</title>
        <authorList>
            <person name="Kono N."/>
            <person name="Nakamura H."/>
            <person name="Mori M."/>
            <person name="Yoshida Y."/>
            <person name="Ohtoshi R."/>
            <person name="Malay A.D."/>
            <person name="Moran D.A.P."/>
            <person name="Tomita M."/>
            <person name="Numata K."/>
            <person name="Arakawa K."/>
        </authorList>
    </citation>
    <scope>NUCLEOTIDE SEQUENCE</scope>
</reference>
<gene>
    <name evidence="1" type="ORF">NPIL_482561</name>
</gene>
<keyword evidence="2" id="KW-1185">Reference proteome</keyword>
<name>A0A8X6T714_NEPPI</name>
<organism evidence="1 2">
    <name type="scientific">Nephila pilipes</name>
    <name type="common">Giant wood spider</name>
    <name type="synonym">Nephila maculata</name>
    <dbReference type="NCBI Taxonomy" id="299642"/>
    <lineage>
        <taxon>Eukaryota</taxon>
        <taxon>Metazoa</taxon>
        <taxon>Ecdysozoa</taxon>
        <taxon>Arthropoda</taxon>
        <taxon>Chelicerata</taxon>
        <taxon>Arachnida</taxon>
        <taxon>Araneae</taxon>
        <taxon>Araneomorphae</taxon>
        <taxon>Entelegynae</taxon>
        <taxon>Araneoidea</taxon>
        <taxon>Nephilidae</taxon>
        <taxon>Nephila</taxon>
    </lineage>
</organism>
<dbReference type="Proteomes" id="UP000887013">
    <property type="component" value="Unassembled WGS sequence"/>
</dbReference>